<evidence type="ECO:0000256" key="1">
    <source>
        <dbReference type="SAM" id="Phobius"/>
    </source>
</evidence>
<evidence type="ECO:0000313" key="2">
    <source>
        <dbReference type="EMBL" id="KKS13316.1"/>
    </source>
</evidence>
<dbReference type="EMBL" id="LCBP01000008">
    <property type="protein sequence ID" value="KKS13316.1"/>
    <property type="molecule type" value="Genomic_DNA"/>
</dbReference>
<keyword evidence="1" id="KW-0812">Transmembrane</keyword>
<accession>A0A0G0YUF8</accession>
<gene>
    <name evidence="2" type="ORF">UU69_C0008G0001</name>
</gene>
<dbReference type="AlphaFoldDB" id="A0A0G0YUF8"/>
<feature type="non-terminal residue" evidence="2">
    <location>
        <position position="1"/>
    </location>
</feature>
<protein>
    <submittedName>
        <fullName evidence="2">Uncharacterized protein</fullName>
    </submittedName>
</protein>
<feature type="transmembrane region" description="Helical" evidence="1">
    <location>
        <begin position="12"/>
        <end position="37"/>
    </location>
</feature>
<evidence type="ECO:0000313" key="3">
    <source>
        <dbReference type="Proteomes" id="UP000034299"/>
    </source>
</evidence>
<name>A0A0G0YUF8_9BACT</name>
<organism evidence="2 3">
    <name type="scientific">Candidatus Magasanikbacteria bacterium GW2011_GWA2_41_55</name>
    <dbReference type="NCBI Taxonomy" id="1619038"/>
    <lineage>
        <taxon>Bacteria</taxon>
        <taxon>Candidatus Magasanikiibacteriota</taxon>
    </lineage>
</organism>
<keyword evidence="1" id="KW-0472">Membrane</keyword>
<reference evidence="2 3" key="1">
    <citation type="journal article" date="2015" name="Nature">
        <title>rRNA introns, odd ribosomes, and small enigmatic genomes across a large radiation of phyla.</title>
        <authorList>
            <person name="Brown C.T."/>
            <person name="Hug L.A."/>
            <person name="Thomas B.C."/>
            <person name="Sharon I."/>
            <person name="Castelle C.J."/>
            <person name="Singh A."/>
            <person name="Wilkins M.J."/>
            <person name="Williams K.H."/>
            <person name="Banfield J.F."/>
        </authorList>
    </citation>
    <scope>NUCLEOTIDE SEQUENCE [LARGE SCALE GENOMIC DNA]</scope>
</reference>
<comment type="caution">
    <text evidence="2">The sequence shown here is derived from an EMBL/GenBank/DDBJ whole genome shotgun (WGS) entry which is preliminary data.</text>
</comment>
<dbReference type="Proteomes" id="UP000034299">
    <property type="component" value="Unassembled WGS sequence"/>
</dbReference>
<keyword evidence="1" id="KW-1133">Transmembrane helix</keyword>
<sequence>GSRLFYKLFGLVLIFISFLGVSGLLGGMILGIFGGMFKGMVR</sequence>
<proteinExistence type="predicted"/>